<dbReference type="Proteomes" id="UP001290894">
    <property type="component" value="Unassembled WGS sequence"/>
</dbReference>
<sequence length="57" mass="7006">MAWIDRLVWRITARNWLSWPTERRHRLTGRYQHIRYNENGHWKDGRLPKEGGPHGRS</sequence>
<name>A0ABU5MF09_9GAMM</name>
<proteinExistence type="predicted"/>
<reference evidence="1 2" key="1">
    <citation type="submission" date="2023-12" db="EMBL/GenBank/DDBJ databases">
        <title>'Antibacterial potential of Stenotrophomonas maltophilia cystic fibrosis isolates' (manuscript under preparation).</title>
        <authorList>
            <person name="Crisan C.V."/>
            <person name="Pettis M."/>
            <person name="Goldberg J.B."/>
        </authorList>
    </citation>
    <scope>NUCLEOTIDE SEQUENCE [LARGE SCALE GENOMIC DNA]</scope>
    <source>
        <strain evidence="1 2">CCV155</strain>
    </source>
</reference>
<evidence type="ECO:0000313" key="2">
    <source>
        <dbReference type="Proteomes" id="UP001290894"/>
    </source>
</evidence>
<evidence type="ECO:0000313" key="1">
    <source>
        <dbReference type="EMBL" id="MDZ7511316.1"/>
    </source>
</evidence>
<dbReference type="RefSeq" id="WP_322546767.1">
    <property type="nucleotide sequence ID" value="NZ_JAXUAC010000007.1"/>
</dbReference>
<comment type="caution">
    <text evidence="1">The sequence shown here is derived from an EMBL/GenBank/DDBJ whole genome shotgun (WGS) entry which is preliminary data.</text>
</comment>
<organism evidence="1 2">
    <name type="scientific">Stenotrophomonas muris</name>
    <dbReference type="NCBI Taxonomy" id="2963283"/>
    <lineage>
        <taxon>Bacteria</taxon>
        <taxon>Pseudomonadati</taxon>
        <taxon>Pseudomonadota</taxon>
        <taxon>Gammaproteobacteria</taxon>
        <taxon>Lysobacterales</taxon>
        <taxon>Lysobacteraceae</taxon>
        <taxon>Stenotrophomonas</taxon>
    </lineage>
</organism>
<gene>
    <name evidence="1" type="ORF">U5F72_05780</name>
</gene>
<dbReference type="EMBL" id="JAXUAC010000007">
    <property type="protein sequence ID" value="MDZ7511316.1"/>
    <property type="molecule type" value="Genomic_DNA"/>
</dbReference>
<protein>
    <submittedName>
        <fullName evidence="1">Uncharacterized protein</fullName>
    </submittedName>
</protein>
<accession>A0ABU5MF09</accession>
<keyword evidence="2" id="KW-1185">Reference proteome</keyword>